<gene>
    <name evidence="6" type="ORF">GUITHDRAFT_39945</name>
</gene>
<feature type="active site" description="Glycyl thioester intermediate" evidence="3">
    <location>
        <position position="63"/>
    </location>
</feature>
<keyword evidence="4" id="KW-0067">ATP-binding</keyword>
<proteinExistence type="inferred from homology"/>
<feature type="non-terminal residue" evidence="6">
    <location>
        <position position="1"/>
    </location>
</feature>
<evidence type="ECO:0000256" key="3">
    <source>
        <dbReference type="PROSITE-ProRule" id="PRU10133"/>
    </source>
</evidence>
<dbReference type="PANTHER" id="PTHR24067">
    <property type="entry name" value="UBIQUITIN-CONJUGATING ENZYME E2"/>
    <property type="match status" value="1"/>
</dbReference>
<evidence type="ECO:0000313" key="6">
    <source>
        <dbReference type="EMBL" id="EKX42637.1"/>
    </source>
</evidence>
<dbReference type="GeneID" id="17299279"/>
<dbReference type="InterPro" id="IPR016135">
    <property type="entry name" value="UBQ-conjugating_enzyme/RWD"/>
</dbReference>
<name>L1J2U0_GUITC</name>
<dbReference type="InterPro" id="IPR023313">
    <property type="entry name" value="UBQ-conjugating_AS"/>
</dbReference>
<dbReference type="CDD" id="cd00195">
    <property type="entry name" value="UBCc_UEV"/>
    <property type="match status" value="1"/>
</dbReference>
<comment type="similarity">
    <text evidence="4">Belongs to the ubiquitin-conjugating enzyme family.</text>
</comment>
<dbReference type="SUPFAM" id="SSF54495">
    <property type="entry name" value="UBC-like"/>
    <property type="match status" value="1"/>
</dbReference>
<evidence type="ECO:0000256" key="4">
    <source>
        <dbReference type="RuleBase" id="RU362109"/>
    </source>
</evidence>
<reference evidence="7" key="3">
    <citation type="submission" date="2015-06" db="UniProtKB">
        <authorList>
            <consortium name="EnsemblProtists"/>
        </authorList>
    </citation>
    <scope>IDENTIFICATION</scope>
</reference>
<dbReference type="PROSITE" id="PS50127">
    <property type="entry name" value="UBC_2"/>
    <property type="match status" value="1"/>
</dbReference>
<sequence>AQPKGENIYEWEGFVNGPEGTPYEGGRFKFEMKFPAEYPFKPPKLNFTTKVLHPNITDDGKVCLDVISEGWNPAVSLRQIILSLHTLFTDPNPSNPLVPEV</sequence>
<keyword evidence="2 4" id="KW-0833">Ubl conjugation pathway</keyword>
<dbReference type="PaxDb" id="55529-EKX42637"/>
<protein>
    <recommendedName>
        <fullName evidence="5">UBC core domain-containing protein</fullName>
    </recommendedName>
</protein>
<dbReference type="HOGENOM" id="CLU_030988_16_2_1"/>
<dbReference type="OrthoDB" id="9973183at2759"/>
<dbReference type="EMBL" id="JH993015">
    <property type="protein sequence ID" value="EKX42637.1"/>
    <property type="molecule type" value="Genomic_DNA"/>
</dbReference>
<reference evidence="8" key="2">
    <citation type="submission" date="2012-11" db="EMBL/GenBank/DDBJ databases">
        <authorList>
            <person name="Kuo A."/>
            <person name="Curtis B.A."/>
            <person name="Tanifuji G."/>
            <person name="Burki F."/>
            <person name="Gruber A."/>
            <person name="Irimia M."/>
            <person name="Maruyama S."/>
            <person name="Arias M.C."/>
            <person name="Ball S.G."/>
            <person name="Gile G.H."/>
            <person name="Hirakawa Y."/>
            <person name="Hopkins J.F."/>
            <person name="Rensing S.A."/>
            <person name="Schmutz J."/>
            <person name="Symeonidi A."/>
            <person name="Elias M."/>
            <person name="Eveleigh R.J."/>
            <person name="Herman E.K."/>
            <person name="Klute M.J."/>
            <person name="Nakayama T."/>
            <person name="Obornik M."/>
            <person name="Reyes-Prieto A."/>
            <person name="Armbrust E.V."/>
            <person name="Aves S.J."/>
            <person name="Beiko R.G."/>
            <person name="Coutinho P."/>
            <person name="Dacks J.B."/>
            <person name="Durnford D.G."/>
            <person name="Fast N.M."/>
            <person name="Green B.R."/>
            <person name="Grisdale C."/>
            <person name="Hempe F."/>
            <person name="Henrissat B."/>
            <person name="Hoppner M.P."/>
            <person name="Ishida K.-I."/>
            <person name="Kim E."/>
            <person name="Koreny L."/>
            <person name="Kroth P.G."/>
            <person name="Liu Y."/>
            <person name="Malik S.-B."/>
            <person name="Maier U.G."/>
            <person name="McRose D."/>
            <person name="Mock T."/>
            <person name="Neilson J.A."/>
            <person name="Onodera N.T."/>
            <person name="Poole A.M."/>
            <person name="Pritham E.J."/>
            <person name="Richards T.A."/>
            <person name="Rocap G."/>
            <person name="Roy S.W."/>
            <person name="Sarai C."/>
            <person name="Schaack S."/>
            <person name="Shirato S."/>
            <person name="Slamovits C.H."/>
            <person name="Spencer D.F."/>
            <person name="Suzuki S."/>
            <person name="Worden A.Z."/>
            <person name="Zauner S."/>
            <person name="Barry K."/>
            <person name="Bell C."/>
            <person name="Bharti A.K."/>
            <person name="Crow J.A."/>
            <person name="Grimwood J."/>
            <person name="Kramer R."/>
            <person name="Lindquist E."/>
            <person name="Lucas S."/>
            <person name="Salamov A."/>
            <person name="McFadden G.I."/>
            <person name="Lane C.E."/>
            <person name="Keeling P.J."/>
            <person name="Gray M.W."/>
            <person name="Grigoriev I.V."/>
            <person name="Archibald J.M."/>
        </authorList>
    </citation>
    <scope>NUCLEOTIDE SEQUENCE</scope>
    <source>
        <strain evidence="8">CCMP2712</strain>
    </source>
</reference>
<dbReference type="InterPro" id="IPR000608">
    <property type="entry name" value="UBC"/>
</dbReference>
<evidence type="ECO:0000256" key="2">
    <source>
        <dbReference type="ARBA" id="ARBA00022786"/>
    </source>
</evidence>
<dbReference type="RefSeq" id="XP_005829617.1">
    <property type="nucleotide sequence ID" value="XM_005829560.1"/>
</dbReference>
<keyword evidence="4" id="KW-0547">Nucleotide-binding</keyword>
<reference evidence="6 8" key="1">
    <citation type="journal article" date="2012" name="Nature">
        <title>Algal genomes reveal evolutionary mosaicism and the fate of nucleomorphs.</title>
        <authorList>
            <consortium name="DOE Joint Genome Institute"/>
            <person name="Curtis B.A."/>
            <person name="Tanifuji G."/>
            <person name="Burki F."/>
            <person name="Gruber A."/>
            <person name="Irimia M."/>
            <person name="Maruyama S."/>
            <person name="Arias M.C."/>
            <person name="Ball S.G."/>
            <person name="Gile G.H."/>
            <person name="Hirakawa Y."/>
            <person name="Hopkins J.F."/>
            <person name="Kuo A."/>
            <person name="Rensing S.A."/>
            <person name="Schmutz J."/>
            <person name="Symeonidi A."/>
            <person name="Elias M."/>
            <person name="Eveleigh R.J."/>
            <person name="Herman E.K."/>
            <person name="Klute M.J."/>
            <person name="Nakayama T."/>
            <person name="Obornik M."/>
            <person name="Reyes-Prieto A."/>
            <person name="Armbrust E.V."/>
            <person name="Aves S.J."/>
            <person name="Beiko R.G."/>
            <person name="Coutinho P."/>
            <person name="Dacks J.B."/>
            <person name="Durnford D.G."/>
            <person name="Fast N.M."/>
            <person name="Green B.R."/>
            <person name="Grisdale C.J."/>
            <person name="Hempel F."/>
            <person name="Henrissat B."/>
            <person name="Hoppner M.P."/>
            <person name="Ishida K."/>
            <person name="Kim E."/>
            <person name="Koreny L."/>
            <person name="Kroth P.G."/>
            <person name="Liu Y."/>
            <person name="Malik S.B."/>
            <person name="Maier U.G."/>
            <person name="McRose D."/>
            <person name="Mock T."/>
            <person name="Neilson J.A."/>
            <person name="Onodera N.T."/>
            <person name="Poole A.M."/>
            <person name="Pritham E.J."/>
            <person name="Richards T.A."/>
            <person name="Rocap G."/>
            <person name="Roy S.W."/>
            <person name="Sarai C."/>
            <person name="Schaack S."/>
            <person name="Shirato S."/>
            <person name="Slamovits C.H."/>
            <person name="Spencer D.F."/>
            <person name="Suzuki S."/>
            <person name="Worden A.Z."/>
            <person name="Zauner S."/>
            <person name="Barry K."/>
            <person name="Bell C."/>
            <person name="Bharti A.K."/>
            <person name="Crow J.A."/>
            <person name="Grimwood J."/>
            <person name="Kramer R."/>
            <person name="Lindquist E."/>
            <person name="Lucas S."/>
            <person name="Salamov A."/>
            <person name="McFadden G.I."/>
            <person name="Lane C.E."/>
            <person name="Keeling P.J."/>
            <person name="Gray M.W."/>
            <person name="Grigoriev I.V."/>
            <person name="Archibald J.M."/>
        </authorList>
    </citation>
    <scope>NUCLEOTIDE SEQUENCE</scope>
    <source>
        <strain evidence="6 8">CCMP2712</strain>
    </source>
</reference>
<keyword evidence="1" id="KW-0808">Transferase</keyword>
<feature type="domain" description="UBC core" evidence="5">
    <location>
        <begin position="1"/>
        <end position="101"/>
    </location>
</feature>
<dbReference type="GO" id="GO:0016740">
    <property type="term" value="F:transferase activity"/>
    <property type="evidence" value="ECO:0007669"/>
    <property type="project" value="UniProtKB-KW"/>
</dbReference>
<dbReference type="OMA" id="TNVFYWQ"/>
<keyword evidence="8" id="KW-1185">Reference proteome</keyword>
<evidence type="ECO:0000256" key="1">
    <source>
        <dbReference type="ARBA" id="ARBA00022679"/>
    </source>
</evidence>
<dbReference type="Proteomes" id="UP000011087">
    <property type="component" value="Unassembled WGS sequence"/>
</dbReference>
<accession>L1J2U0</accession>
<dbReference type="eggNOG" id="KOG0417">
    <property type="taxonomic scope" value="Eukaryota"/>
</dbReference>
<dbReference type="Gene3D" id="3.10.110.10">
    <property type="entry name" value="Ubiquitin Conjugating Enzyme"/>
    <property type="match status" value="1"/>
</dbReference>
<evidence type="ECO:0000259" key="5">
    <source>
        <dbReference type="PROSITE" id="PS50127"/>
    </source>
</evidence>
<dbReference type="SMART" id="SM00212">
    <property type="entry name" value="UBCc"/>
    <property type="match status" value="1"/>
</dbReference>
<dbReference type="STRING" id="905079.L1J2U0"/>
<evidence type="ECO:0000313" key="8">
    <source>
        <dbReference type="Proteomes" id="UP000011087"/>
    </source>
</evidence>
<dbReference type="KEGG" id="gtt:GUITHDRAFT_39945"/>
<dbReference type="InterPro" id="IPR050113">
    <property type="entry name" value="Ub_conjugating_enzyme"/>
</dbReference>
<feature type="non-terminal residue" evidence="6">
    <location>
        <position position="101"/>
    </location>
</feature>
<dbReference type="PROSITE" id="PS00183">
    <property type="entry name" value="UBC_1"/>
    <property type="match status" value="1"/>
</dbReference>
<evidence type="ECO:0000313" key="7">
    <source>
        <dbReference type="EnsemblProtists" id="EKX42637"/>
    </source>
</evidence>
<organism evidence="6">
    <name type="scientific">Guillardia theta (strain CCMP2712)</name>
    <name type="common">Cryptophyte</name>
    <dbReference type="NCBI Taxonomy" id="905079"/>
    <lineage>
        <taxon>Eukaryota</taxon>
        <taxon>Cryptophyceae</taxon>
        <taxon>Pyrenomonadales</taxon>
        <taxon>Geminigeraceae</taxon>
        <taxon>Guillardia</taxon>
    </lineage>
</organism>
<dbReference type="EnsemblProtists" id="EKX42637">
    <property type="protein sequence ID" value="EKX42637"/>
    <property type="gene ID" value="GUITHDRAFT_39945"/>
</dbReference>
<dbReference type="GO" id="GO:0005524">
    <property type="term" value="F:ATP binding"/>
    <property type="evidence" value="ECO:0007669"/>
    <property type="project" value="UniProtKB-UniRule"/>
</dbReference>
<dbReference type="Pfam" id="PF00179">
    <property type="entry name" value="UQ_con"/>
    <property type="match status" value="1"/>
</dbReference>
<dbReference type="AlphaFoldDB" id="L1J2U0"/>